<accession>A0AAJ0DEM4</accession>
<evidence type="ECO:0000313" key="2">
    <source>
        <dbReference type="EMBL" id="KAK3048664.1"/>
    </source>
</evidence>
<evidence type="ECO:0000256" key="1">
    <source>
        <dbReference type="SAM" id="MobiDB-lite"/>
    </source>
</evidence>
<feature type="compositionally biased region" description="Polar residues" evidence="1">
    <location>
        <begin position="63"/>
        <end position="94"/>
    </location>
</feature>
<proteinExistence type="predicted"/>
<keyword evidence="3" id="KW-1185">Reference proteome</keyword>
<feature type="region of interest" description="Disordered" evidence="1">
    <location>
        <begin position="25"/>
        <end position="108"/>
    </location>
</feature>
<dbReference type="EMBL" id="JAWDJX010000046">
    <property type="protein sequence ID" value="KAK3048664.1"/>
    <property type="molecule type" value="Genomic_DNA"/>
</dbReference>
<gene>
    <name evidence="2" type="ORF">LTR09_009973</name>
</gene>
<dbReference type="Proteomes" id="UP001271007">
    <property type="component" value="Unassembled WGS sequence"/>
</dbReference>
<protein>
    <submittedName>
        <fullName evidence="2">Uncharacterized protein</fullName>
    </submittedName>
</protein>
<evidence type="ECO:0000313" key="3">
    <source>
        <dbReference type="Proteomes" id="UP001271007"/>
    </source>
</evidence>
<organism evidence="2 3">
    <name type="scientific">Extremus antarcticus</name>
    <dbReference type="NCBI Taxonomy" id="702011"/>
    <lineage>
        <taxon>Eukaryota</taxon>
        <taxon>Fungi</taxon>
        <taxon>Dikarya</taxon>
        <taxon>Ascomycota</taxon>
        <taxon>Pezizomycotina</taxon>
        <taxon>Dothideomycetes</taxon>
        <taxon>Dothideomycetidae</taxon>
        <taxon>Mycosphaerellales</taxon>
        <taxon>Extremaceae</taxon>
        <taxon>Extremus</taxon>
    </lineage>
</organism>
<sequence>MGQYCGRLVNPGYPGVPDFERQAWVHHKGRSAASSQAPGHSPSTTQPTQYGQANAPMPGVTQPPAQTYMTPGGNPMSQHPAQNYMSQPDNSMYQPQMHGFGNPHPVWGESGENYEIRMRRIRVWQQAMARPPPHSAFF</sequence>
<dbReference type="AlphaFoldDB" id="A0AAJ0DEM4"/>
<name>A0AAJ0DEM4_9PEZI</name>
<comment type="caution">
    <text evidence="2">The sequence shown here is derived from an EMBL/GenBank/DDBJ whole genome shotgun (WGS) entry which is preliminary data.</text>
</comment>
<reference evidence="2" key="1">
    <citation type="submission" date="2023-04" db="EMBL/GenBank/DDBJ databases">
        <title>Black Yeasts Isolated from many extreme environments.</title>
        <authorList>
            <person name="Coleine C."/>
            <person name="Stajich J.E."/>
            <person name="Selbmann L."/>
        </authorList>
    </citation>
    <scope>NUCLEOTIDE SEQUENCE</scope>
    <source>
        <strain evidence="2">CCFEE 5312</strain>
    </source>
</reference>
<feature type="compositionally biased region" description="Polar residues" evidence="1">
    <location>
        <begin position="32"/>
        <end position="52"/>
    </location>
</feature>